<organism evidence="1 2">
    <name type="scientific">Pseudomonas fluorescens</name>
    <dbReference type="NCBI Taxonomy" id="294"/>
    <lineage>
        <taxon>Bacteria</taxon>
        <taxon>Pseudomonadati</taxon>
        <taxon>Pseudomonadota</taxon>
        <taxon>Gammaproteobacteria</taxon>
        <taxon>Pseudomonadales</taxon>
        <taxon>Pseudomonadaceae</taxon>
        <taxon>Pseudomonas</taxon>
    </lineage>
</organism>
<dbReference type="SUPFAM" id="SSF55909">
    <property type="entry name" value="Pentein"/>
    <property type="match status" value="1"/>
</dbReference>
<accession>A0A5E7F6M5</accession>
<dbReference type="Gene3D" id="3.75.10.10">
    <property type="entry name" value="L-arginine/glycine Amidinotransferase, Chain A"/>
    <property type="match status" value="1"/>
</dbReference>
<sequence>MIFPALTESAAYPLAFSHFHHPDPHYQPGFPGAESDNEPLSTLIDSVPMQTTNTVLMIRPTRFSFNQDTAANNHFQRPAAAAEDVQLKALQEFDGYVAALREQGVTVMVHNDSEAPHTPDSIFPNNCWSSHPDGTLVLYPMQGHNRRLERDKGVLDWLRDEYRVEQLLDLSSLEQQEVFLEGTGSMVLDRQQRICYAGYSTRTHARALNQLVDHLGYELCAFNALDRQGVAIYHTNVMMSVGSSLAVACLESVRDAGERSTLQARLQDSGKQVMALSWEQLESFAGNMLEVHNAAGEPLLVMSRTAWQSLDATQHKLIERHAKPLPVNIDTIERIGGGSARCMLAEVYLPKKPETTAEQLR</sequence>
<protein>
    <recommendedName>
        <fullName evidence="3">Amidinotransferase</fullName>
    </recommendedName>
</protein>
<reference evidence="1 2" key="1">
    <citation type="submission" date="2019-09" db="EMBL/GenBank/DDBJ databases">
        <authorList>
            <person name="Chandra G."/>
            <person name="Truman W A."/>
        </authorList>
    </citation>
    <scope>NUCLEOTIDE SEQUENCE [LARGE SCALE GENOMIC DNA]</scope>
    <source>
        <strain evidence="1">PS723</strain>
    </source>
</reference>
<dbReference type="PIRSF" id="PIRSF028188">
    <property type="entry name" value="Amdntrnsf_FN0238"/>
    <property type="match status" value="1"/>
</dbReference>
<proteinExistence type="predicted"/>
<gene>
    <name evidence="1" type="ORF">PS723_05312</name>
</gene>
<name>A0A5E7F6M5_PSEFL</name>
<dbReference type="PANTHER" id="PTHR43224:SF1">
    <property type="entry name" value="AMIDINOTRANSFERASE"/>
    <property type="match status" value="1"/>
</dbReference>
<dbReference type="EMBL" id="CABVHY010000033">
    <property type="protein sequence ID" value="VVO35121.1"/>
    <property type="molecule type" value="Genomic_DNA"/>
</dbReference>
<dbReference type="Proteomes" id="UP000379480">
    <property type="component" value="Unassembled WGS sequence"/>
</dbReference>
<dbReference type="InterPro" id="IPR014541">
    <property type="entry name" value="Amdntrnsf_FN0238"/>
</dbReference>
<evidence type="ECO:0000313" key="1">
    <source>
        <dbReference type="EMBL" id="VVO35121.1"/>
    </source>
</evidence>
<dbReference type="NCBIfam" id="NF046062">
    <property type="entry name" value="citrull_CtlX"/>
    <property type="match status" value="1"/>
</dbReference>
<dbReference type="PANTHER" id="PTHR43224">
    <property type="entry name" value="AMIDINOTRANSFERASE"/>
    <property type="match status" value="1"/>
</dbReference>
<dbReference type="Pfam" id="PF19420">
    <property type="entry name" value="DDAH_eukar"/>
    <property type="match status" value="1"/>
</dbReference>
<evidence type="ECO:0008006" key="3">
    <source>
        <dbReference type="Google" id="ProtNLM"/>
    </source>
</evidence>
<evidence type="ECO:0000313" key="2">
    <source>
        <dbReference type="Proteomes" id="UP000379480"/>
    </source>
</evidence>
<dbReference type="AlphaFoldDB" id="A0A5E7F6M5"/>